<dbReference type="Proteomes" id="UP000295805">
    <property type="component" value="Unassembled WGS sequence"/>
</dbReference>
<dbReference type="EMBL" id="SMCX01000006">
    <property type="protein sequence ID" value="TCW24644.1"/>
    <property type="molecule type" value="Genomic_DNA"/>
</dbReference>
<keyword evidence="6 13" id="KW-0489">Methyltransferase</keyword>
<keyword evidence="5" id="KW-0963">Cytoplasm</keyword>
<evidence type="ECO:0000313" key="12">
    <source>
        <dbReference type="EMBL" id="MEX6465860.1"/>
    </source>
</evidence>
<comment type="similarity">
    <text evidence="2">Belongs to the methyltransferase superfamily. L-isoaspartyl/D-aspartyl protein methyltransferase family.</text>
</comment>
<dbReference type="PANTHER" id="PTHR11579">
    <property type="entry name" value="PROTEIN-L-ISOASPARTATE O-METHYLTRANSFERASE"/>
    <property type="match status" value="1"/>
</dbReference>
<evidence type="ECO:0000256" key="8">
    <source>
        <dbReference type="ARBA" id="ARBA00022691"/>
    </source>
</evidence>
<evidence type="ECO:0000256" key="9">
    <source>
        <dbReference type="ARBA" id="ARBA00030757"/>
    </source>
</evidence>
<dbReference type="AlphaFoldDB" id="A0A4R3ZVP8"/>
<evidence type="ECO:0000256" key="2">
    <source>
        <dbReference type="ARBA" id="ARBA00005369"/>
    </source>
</evidence>
<evidence type="ECO:0000256" key="6">
    <source>
        <dbReference type="ARBA" id="ARBA00022603"/>
    </source>
</evidence>
<evidence type="ECO:0000256" key="4">
    <source>
        <dbReference type="ARBA" id="ARBA00013346"/>
    </source>
</evidence>
<accession>A0A4R3ZVP8</accession>
<reference evidence="15" key="2">
    <citation type="submission" date="2024-07" db="EMBL/GenBank/DDBJ databases">
        <title>Pseudomonas strain that inhibits Aeromonas fish pathogens.</title>
        <authorList>
            <person name="Wildschutte H."/>
        </authorList>
    </citation>
    <scope>NUCLEOTIDE SEQUENCE [LARGE SCALE GENOMIC DNA]</scope>
    <source>
        <strain evidence="15">n60</strain>
    </source>
</reference>
<comment type="subcellular location">
    <subcellularLocation>
        <location evidence="1">Cytoplasm</location>
    </subcellularLocation>
</comment>
<dbReference type="CDD" id="cd02440">
    <property type="entry name" value="AdoMet_MTases"/>
    <property type="match status" value="1"/>
</dbReference>
<keyword evidence="8" id="KW-0949">S-adenosyl-L-methionine</keyword>
<dbReference type="EMBL" id="JBFTEZ010000002">
    <property type="protein sequence ID" value="MEX6465860.1"/>
    <property type="molecule type" value="Genomic_DNA"/>
</dbReference>
<keyword evidence="7 13" id="KW-0808">Transferase</keyword>
<reference evidence="12" key="3">
    <citation type="submission" date="2024-07" db="EMBL/GenBank/DDBJ databases">
        <authorList>
            <person name="Wildschutte H."/>
        </authorList>
    </citation>
    <scope>NUCLEOTIDE SEQUENCE</scope>
    <source>
        <strain evidence="12">N60</strain>
    </source>
</reference>
<dbReference type="GO" id="GO:0004719">
    <property type="term" value="F:protein-L-isoaspartate (D-aspartate) O-methyltransferase activity"/>
    <property type="evidence" value="ECO:0007669"/>
    <property type="project" value="UniProtKB-EC"/>
</dbReference>
<name>A0A4R3ZVP8_9ACTN</name>
<gene>
    <name evidence="12" type="ORF">AB6N35_16220</name>
    <name evidence="13" type="ORF">EDD19_106100</name>
</gene>
<dbReference type="RefSeq" id="WP_232303016.1">
    <property type="nucleotide sequence ID" value="NZ_CP143053.1"/>
</dbReference>
<dbReference type="GeneID" id="89530955"/>
<dbReference type="GO" id="GO:0005737">
    <property type="term" value="C:cytoplasm"/>
    <property type="evidence" value="ECO:0007669"/>
    <property type="project" value="UniProtKB-SubCell"/>
</dbReference>
<protein>
    <recommendedName>
        <fullName evidence="4">Protein-L-isoaspartate O-methyltransferase</fullName>
        <ecNumber evidence="3">2.1.1.77</ecNumber>
    </recommendedName>
    <alternativeName>
        <fullName evidence="11">L-isoaspartyl protein carboxyl methyltransferase</fullName>
    </alternativeName>
    <alternativeName>
        <fullName evidence="9">Protein L-isoaspartyl methyltransferase</fullName>
    </alternativeName>
    <alternativeName>
        <fullName evidence="10">Protein-beta-aspartate methyltransferase</fullName>
    </alternativeName>
</protein>
<dbReference type="GO" id="GO:0032259">
    <property type="term" value="P:methylation"/>
    <property type="evidence" value="ECO:0007669"/>
    <property type="project" value="UniProtKB-KW"/>
</dbReference>
<evidence type="ECO:0000256" key="7">
    <source>
        <dbReference type="ARBA" id="ARBA00022679"/>
    </source>
</evidence>
<evidence type="ECO:0000256" key="11">
    <source>
        <dbReference type="ARBA" id="ARBA00031350"/>
    </source>
</evidence>
<dbReference type="EC" id="2.1.1.77" evidence="3"/>
<evidence type="ECO:0000256" key="10">
    <source>
        <dbReference type="ARBA" id="ARBA00031323"/>
    </source>
</evidence>
<keyword evidence="15" id="KW-1185">Reference proteome</keyword>
<evidence type="ECO:0000313" key="15">
    <source>
        <dbReference type="Proteomes" id="UP001560293"/>
    </source>
</evidence>
<dbReference type="InterPro" id="IPR000682">
    <property type="entry name" value="PCMT"/>
</dbReference>
<dbReference type="Pfam" id="PF01135">
    <property type="entry name" value="PCMT"/>
    <property type="match status" value="1"/>
</dbReference>
<dbReference type="Proteomes" id="UP001560293">
    <property type="component" value="Unassembled WGS sequence"/>
</dbReference>
<reference evidence="13 14" key="1">
    <citation type="submission" date="2019-03" db="EMBL/GenBank/DDBJ databases">
        <title>Root nodule microbial communities of legume samples collected from USA, Mexico and Botswana.</title>
        <authorList>
            <person name="Hirsch A."/>
        </authorList>
    </citation>
    <scope>NUCLEOTIDE SEQUENCE [LARGE SCALE GENOMIC DNA]</scope>
    <source>
        <strain evidence="13 14">55</strain>
    </source>
</reference>
<organism evidence="13 14">
    <name type="scientific">Dietzia cinnamea</name>
    <dbReference type="NCBI Taxonomy" id="321318"/>
    <lineage>
        <taxon>Bacteria</taxon>
        <taxon>Bacillati</taxon>
        <taxon>Actinomycetota</taxon>
        <taxon>Actinomycetes</taxon>
        <taxon>Mycobacteriales</taxon>
        <taxon>Dietziaceae</taxon>
        <taxon>Dietzia</taxon>
    </lineage>
</organism>
<evidence type="ECO:0000313" key="14">
    <source>
        <dbReference type="Proteomes" id="UP000295805"/>
    </source>
</evidence>
<dbReference type="SUPFAM" id="SSF53335">
    <property type="entry name" value="S-adenosyl-L-methionine-dependent methyltransferases"/>
    <property type="match status" value="1"/>
</dbReference>
<sequence>MSVPDIAAAMRAQDRRRFLPPEVVGDHALDAPLPIGYGQTNSQPSTVADMLTLLEPFPGMRALDVGSGSGWTSAILGELGGPDSEVRAVELVPELVESSREAIDQPWVHVHHAEPGALGLPGHAPFDRILVSAMADDLPRELVGQLGENGIMVAPWANRMHRVRRSGADLEISEHGGYRFVPLIHTRFRPA</sequence>
<evidence type="ECO:0000256" key="3">
    <source>
        <dbReference type="ARBA" id="ARBA00011890"/>
    </source>
</evidence>
<evidence type="ECO:0000256" key="1">
    <source>
        <dbReference type="ARBA" id="ARBA00004496"/>
    </source>
</evidence>
<evidence type="ECO:0000313" key="13">
    <source>
        <dbReference type="EMBL" id="TCW24644.1"/>
    </source>
</evidence>
<proteinExistence type="inferred from homology"/>
<dbReference type="InterPro" id="IPR029063">
    <property type="entry name" value="SAM-dependent_MTases_sf"/>
</dbReference>
<dbReference type="Gene3D" id="3.40.50.150">
    <property type="entry name" value="Vaccinia Virus protein VP39"/>
    <property type="match status" value="1"/>
</dbReference>
<evidence type="ECO:0000256" key="5">
    <source>
        <dbReference type="ARBA" id="ARBA00022490"/>
    </source>
</evidence>
<comment type="caution">
    <text evidence="13">The sequence shown here is derived from an EMBL/GenBank/DDBJ whole genome shotgun (WGS) entry which is preliminary data.</text>
</comment>
<dbReference type="PANTHER" id="PTHR11579:SF0">
    <property type="entry name" value="PROTEIN-L-ISOASPARTATE(D-ASPARTATE) O-METHYLTRANSFERASE"/>
    <property type="match status" value="1"/>
</dbReference>